<dbReference type="Proteomes" id="UP000095390">
    <property type="component" value="Unassembled WGS sequence"/>
</dbReference>
<keyword evidence="1" id="KW-0812">Transmembrane</keyword>
<feature type="transmembrane region" description="Helical" evidence="1">
    <location>
        <begin position="31"/>
        <end position="49"/>
    </location>
</feature>
<dbReference type="AlphaFoldDB" id="A0A173RKA5"/>
<keyword evidence="1" id="KW-0472">Membrane</keyword>
<dbReference type="RefSeq" id="WP_022170265.1">
    <property type="nucleotide sequence ID" value="NZ_CATVSP010000096.1"/>
</dbReference>
<keyword evidence="1" id="KW-1133">Transmembrane helix</keyword>
<evidence type="ECO:0000256" key="1">
    <source>
        <dbReference type="SAM" id="Phobius"/>
    </source>
</evidence>
<sequence>MNSDLKSALDFAIGYGSVENLEKDYKFQRRIYRVITLIELVICGVILAIKFH</sequence>
<organism evidence="2 3">
    <name type="scientific">Anaerobutyricum hallii</name>
    <dbReference type="NCBI Taxonomy" id="39488"/>
    <lineage>
        <taxon>Bacteria</taxon>
        <taxon>Bacillati</taxon>
        <taxon>Bacillota</taxon>
        <taxon>Clostridia</taxon>
        <taxon>Lachnospirales</taxon>
        <taxon>Lachnospiraceae</taxon>
        <taxon>Anaerobutyricum</taxon>
    </lineage>
</organism>
<name>A0A173RKA5_9FIRM</name>
<gene>
    <name evidence="2" type="ORF">ERS852578_00207</name>
</gene>
<evidence type="ECO:0000313" key="2">
    <source>
        <dbReference type="EMBL" id="CUM78444.1"/>
    </source>
</evidence>
<accession>A0A173RKA5</accession>
<evidence type="ECO:0000313" key="3">
    <source>
        <dbReference type="Proteomes" id="UP000095390"/>
    </source>
</evidence>
<proteinExistence type="predicted"/>
<dbReference type="EMBL" id="CYYC01000002">
    <property type="protein sequence ID" value="CUM78444.1"/>
    <property type="molecule type" value="Genomic_DNA"/>
</dbReference>
<reference evidence="2 3" key="1">
    <citation type="submission" date="2015-09" db="EMBL/GenBank/DDBJ databases">
        <authorList>
            <consortium name="Pathogen Informatics"/>
        </authorList>
    </citation>
    <scope>NUCLEOTIDE SEQUENCE [LARGE SCALE GENOMIC DNA]</scope>
    <source>
        <strain evidence="2 3">2789STDY5834966</strain>
    </source>
</reference>
<protein>
    <submittedName>
        <fullName evidence="2">Uncharacterized protein</fullName>
    </submittedName>
</protein>